<dbReference type="PROSITE" id="PS51257">
    <property type="entry name" value="PROKAR_LIPOPROTEIN"/>
    <property type="match status" value="1"/>
</dbReference>
<proteinExistence type="inferred from homology"/>
<gene>
    <name evidence="8" type="ORF">H9710_04085</name>
</gene>
<dbReference type="InterPro" id="IPR001460">
    <property type="entry name" value="PCN-bd_Tpept"/>
</dbReference>
<comment type="similarity">
    <text evidence="2">Belongs to the class-D beta-lactamase family.</text>
</comment>
<protein>
    <recommendedName>
        <fullName evidence="3">beta-lactamase</fullName>
        <ecNumber evidence="3">3.5.2.6</ecNumber>
    </recommendedName>
</protein>
<dbReference type="Proteomes" id="UP000826793">
    <property type="component" value="Unassembled WGS sequence"/>
</dbReference>
<name>A0A9D2SEH1_9FIRM</name>
<dbReference type="GO" id="GO:0005886">
    <property type="term" value="C:plasma membrane"/>
    <property type="evidence" value="ECO:0007669"/>
    <property type="project" value="TreeGrafter"/>
</dbReference>
<evidence type="ECO:0000313" key="9">
    <source>
        <dbReference type="Proteomes" id="UP000826793"/>
    </source>
</evidence>
<evidence type="ECO:0000256" key="6">
    <source>
        <dbReference type="ARBA" id="ARBA00023251"/>
    </source>
</evidence>
<dbReference type="GO" id="GO:0046677">
    <property type="term" value="P:response to antibiotic"/>
    <property type="evidence" value="ECO:0007669"/>
    <property type="project" value="UniProtKB-KW"/>
</dbReference>
<keyword evidence="6" id="KW-0046">Antibiotic resistance</keyword>
<dbReference type="SUPFAM" id="SSF56519">
    <property type="entry name" value="Penicillin binding protein dimerisation domain"/>
    <property type="match status" value="1"/>
</dbReference>
<dbReference type="SUPFAM" id="SSF56601">
    <property type="entry name" value="beta-lactamase/transpeptidase-like"/>
    <property type="match status" value="1"/>
</dbReference>
<sequence>MKRKTYGIFFLLLLLLGGACVSLGRAATQEEYVAAAGNQGLYRLDVAQGRGTIYDRNLSPLVGGKTQYVAAVAPTIEAIGALETVTQGQYREQLALALENGKPFQVTLETPVEDPRVDVFQVPRRYEEEQLAPHIVGYLDSLGRGASGVELAMDDVLAQYGGEISVTYQVDAVGRAIAGMRRQVTNTLQDTEGGVALTLDSSIQQLVQEAAQSLEKGAVVVTKVPTCEILALASVPDFSPLELEEATVGEDSPLINRGFSAYAPGSVWKLVTAAALLEEGMGELTTTCTGTLSVEGLDFHCINSTVHGEVDLQRALEQSCNCYFIHAAQLLGGEKILSLAARLGFGEAQEFGRGLWTASGTLPTRATLSNARALANFSFGQGELTVTPLQLCAMMNTLVSGGTYTSPSLIAGLVDEGKEQTPLTPSNQRKEQVLSVETASTLGQILLSAAQVGTGRPGAPEGVSVGIKTGTAQTGVQEGEEELLHFWYCGFVSGAGGPRYCITVLAESTPDDRGAAARVFRQVAAALGA</sequence>
<evidence type="ECO:0000313" key="8">
    <source>
        <dbReference type="EMBL" id="HJB97740.1"/>
    </source>
</evidence>
<evidence type="ECO:0000256" key="4">
    <source>
        <dbReference type="ARBA" id="ARBA00022729"/>
    </source>
</evidence>
<accession>A0A9D2SEH1</accession>
<dbReference type="EC" id="3.5.2.6" evidence="3"/>
<evidence type="ECO:0000256" key="2">
    <source>
        <dbReference type="ARBA" id="ARBA00007898"/>
    </source>
</evidence>
<dbReference type="AlphaFoldDB" id="A0A9D2SEH1"/>
<organism evidence="8 9">
    <name type="scientific">Candidatus Acutalibacter pullicola</name>
    <dbReference type="NCBI Taxonomy" id="2838417"/>
    <lineage>
        <taxon>Bacteria</taxon>
        <taxon>Bacillati</taxon>
        <taxon>Bacillota</taxon>
        <taxon>Clostridia</taxon>
        <taxon>Eubacteriales</taxon>
        <taxon>Acutalibacteraceae</taxon>
        <taxon>Acutalibacter</taxon>
    </lineage>
</organism>
<keyword evidence="4" id="KW-0732">Signal</keyword>
<dbReference type="Gene3D" id="3.90.1310.10">
    <property type="entry name" value="Penicillin-binding protein 2a (Domain 2)"/>
    <property type="match status" value="1"/>
</dbReference>
<keyword evidence="5" id="KW-0378">Hydrolase</keyword>
<dbReference type="InterPro" id="IPR050515">
    <property type="entry name" value="Beta-lactam/transpept"/>
</dbReference>
<dbReference type="InterPro" id="IPR036138">
    <property type="entry name" value="PBP_dimer_sf"/>
</dbReference>
<dbReference type="GO" id="GO:0008658">
    <property type="term" value="F:penicillin binding"/>
    <property type="evidence" value="ECO:0007669"/>
    <property type="project" value="InterPro"/>
</dbReference>
<feature type="domain" description="Penicillin-binding protein transpeptidase" evidence="7">
    <location>
        <begin position="217"/>
        <end position="523"/>
    </location>
</feature>
<evidence type="ECO:0000256" key="1">
    <source>
        <dbReference type="ARBA" id="ARBA00001526"/>
    </source>
</evidence>
<dbReference type="InterPro" id="IPR012338">
    <property type="entry name" value="Beta-lactam/transpept-like"/>
</dbReference>
<evidence type="ECO:0000259" key="7">
    <source>
        <dbReference type="Pfam" id="PF00905"/>
    </source>
</evidence>
<dbReference type="GO" id="GO:0008800">
    <property type="term" value="F:beta-lactamase activity"/>
    <property type="evidence" value="ECO:0007669"/>
    <property type="project" value="UniProtKB-EC"/>
</dbReference>
<dbReference type="Gene3D" id="3.40.710.10">
    <property type="entry name" value="DD-peptidase/beta-lactamase superfamily"/>
    <property type="match status" value="1"/>
</dbReference>
<evidence type="ECO:0000256" key="5">
    <source>
        <dbReference type="ARBA" id="ARBA00022801"/>
    </source>
</evidence>
<dbReference type="EMBL" id="DWXG01000033">
    <property type="protein sequence ID" value="HJB97740.1"/>
    <property type="molecule type" value="Genomic_DNA"/>
</dbReference>
<dbReference type="PANTHER" id="PTHR30627">
    <property type="entry name" value="PEPTIDOGLYCAN D,D-TRANSPEPTIDASE"/>
    <property type="match status" value="1"/>
</dbReference>
<evidence type="ECO:0000256" key="3">
    <source>
        <dbReference type="ARBA" id="ARBA00012865"/>
    </source>
</evidence>
<reference evidence="8" key="2">
    <citation type="submission" date="2021-04" db="EMBL/GenBank/DDBJ databases">
        <authorList>
            <person name="Gilroy R."/>
        </authorList>
    </citation>
    <scope>NUCLEOTIDE SEQUENCE</scope>
    <source>
        <strain evidence="8">CHK185-1770</strain>
    </source>
</reference>
<dbReference type="Pfam" id="PF00905">
    <property type="entry name" value="Transpeptidase"/>
    <property type="match status" value="1"/>
</dbReference>
<reference evidence="8" key="1">
    <citation type="journal article" date="2021" name="PeerJ">
        <title>Extensive microbial diversity within the chicken gut microbiome revealed by metagenomics and culture.</title>
        <authorList>
            <person name="Gilroy R."/>
            <person name="Ravi A."/>
            <person name="Getino M."/>
            <person name="Pursley I."/>
            <person name="Horton D.L."/>
            <person name="Alikhan N.F."/>
            <person name="Baker D."/>
            <person name="Gharbi K."/>
            <person name="Hall N."/>
            <person name="Watson M."/>
            <person name="Adriaenssens E.M."/>
            <person name="Foster-Nyarko E."/>
            <person name="Jarju S."/>
            <person name="Secka A."/>
            <person name="Antonio M."/>
            <person name="Oren A."/>
            <person name="Chaudhuri R.R."/>
            <person name="La Ragione R."/>
            <person name="Hildebrand F."/>
            <person name="Pallen M.J."/>
        </authorList>
    </citation>
    <scope>NUCLEOTIDE SEQUENCE</scope>
    <source>
        <strain evidence="8">CHK185-1770</strain>
    </source>
</reference>
<comment type="caution">
    <text evidence="8">The sequence shown here is derived from an EMBL/GenBank/DDBJ whole genome shotgun (WGS) entry which is preliminary data.</text>
</comment>
<dbReference type="PANTHER" id="PTHR30627:SF6">
    <property type="entry name" value="BETA-LACTAMASE YBXI-RELATED"/>
    <property type="match status" value="1"/>
</dbReference>
<dbReference type="GO" id="GO:0071555">
    <property type="term" value="P:cell wall organization"/>
    <property type="evidence" value="ECO:0007669"/>
    <property type="project" value="TreeGrafter"/>
</dbReference>
<comment type="catalytic activity">
    <reaction evidence="1">
        <text>a beta-lactam + H2O = a substituted beta-amino acid</text>
        <dbReference type="Rhea" id="RHEA:20401"/>
        <dbReference type="ChEBI" id="CHEBI:15377"/>
        <dbReference type="ChEBI" id="CHEBI:35627"/>
        <dbReference type="ChEBI" id="CHEBI:140347"/>
        <dbReference type="EC" id="3.5.2.6"/>
    </reaction>
</comment>